<evidence type="ECO:0000256" key="3">
    <source>
        <dbReference type="ARBA" id="ARBA00022475"/>
    </source>
</evidence>
<dbReference type="PANTHER" id="PTHR43386">
    <property type="entry name" value="OLIGOPEPTIDE TRANSPORT SYSTEM PERMEASE PROTEIN APPC"/>
    <property type="match status" value="1"/>
</dbReference>
<keyword evidence="7 9" id="KW-1133">Transmembrane helix</keyword>
<dbReference type="InterPro" id="IPR000515">
    <property type="entry name" value="MetI-like"/>
</dbReference>
<keyword evidence="5" id="KW-0571">Peptide transport</keyword>
<dbReference type="GO" id="GO:0005886">
    <property type="term" value="C:plasma membrane"/>
    <property type="evidence" value="ECO:0007669"/>
    <property type="project" value="UniProtKB-SubCell"/>
</dbReference>
<evidence type="ECO:0000256" key="2">
    <source>
        <dbReference type="ARBA" id="ARBA00022448"/>
    </source>
</evidence>
<feature type="transmembrane region" description="Helical" evidence="9">
    <location>
        <begin position="73"/>
        <end position="101"/>
    </location>
</feature>
<dbReference type="Pfam" id="PF00528">
    <property type="entry name" value="BPD_transp_1"/>
    <property type="match status" value="1"/>
</dbReference>
<dbReference type="Proteomes" id="UP000199064">
    <property type="component" value="Unassembled WGS sequence"/>
</dbReference>
<evidence type="ECO:0000256" key="9">
    <source>
        <dbReference type="RuleBase" id="RU363032"/>
    </source>
</evidence>
<keyword evidence="6" id="KW-0653">Protein transport</keyword>
<keyword evidence="12" id="KW-1185">Reference proteome</keyword>
<evidence type="ECO:0000256" key="7">
    <source>
        <dbReference type="ARBA" id="ARBA00022989"/>
    </source>
</evidence>
<dbReference type="InterPro" id="IPR035906">
    <property type="entry name" value="MetI-like_sf"/>
</dbReference>
<feature type="domain" description="ABC transmembrane type-1" evidence="10">
    <location>
        <begin position="73"/>
        <end position="262"/>
    </location>
</feature>
<keyword evidence="4 9" id="KW-0812">Transmembrane</keyword>
<evidence type="ECO:0000313" key="12">
    <source>
        <dbReference type="Proteomes" id="UP000199064"/>
    </source>
</evidence>
<feature type="transmembrane region" description="Helical" evidence="9">
    <location>
        <begin position="108"/>
        <end position="131"/>
    </location>
</feature>
<dbReference type="Gene3D" id="1.10.3720.10">
    <property type="entry name" value="MetI-like"/>
    <property type="match status" value="1"/>
</dbReference>
<dbReference type="PROSITE" id="PS50928">
    <property type="entry name" value="ABC_TM1"/>
    <property type="match status" value="1"/>
</dbReference>
<dbReference type="GO" id="GO:0015833">
    <property type="term" value="P:peptide transport"/>
    <property type="evidence" value="ECO:0007669"/>
    <property type="project" value="UniProtKB-KW"/>
</dbReference>
<dbReference type="PANTHER" id="PTHR43386:SF1">
    <property type="entry name" value="D,D-DIPEPTIDE TRANSPORT SYSTEM PERMEASE PROTEIN DDPC-RELATED"/>
    <property type="match status" value="1"/>
</dbReference>
<reference evidence="12" key="1">
    <citation type="submission" date="2016-10" db="EMBL/GenBank/DDBJ databases">
        <authorList>
            <person name="Varghese N."/>
            <person name="Submissions S."/>
        </authorList>
    </citation>
    <scope>NUCLEOTIDE SEQUENCE [LARGE SCALE GENOMIC DNA]</scope>
    <source>
        <strain evidence="12">ES.061</strain>
    </source>
</reference>
<evidence type="ECO:0000256" key="1">
    <source>
        <dbReference type="ARBA" id="ARBA00004651"/>
    </source>
</evidence>
<evidence type="ECO:0000256" key="8">
    <source>
        <dbReference type="ARBA" id="ARBA00023136"/>
    </source>
</evidence>
<feature type="transmembrane region" description="Helical" evidence="9">
    <location>
        <begin position="12"/>
        <end position="33"/>
    </location>
</feature>
<feature type="transmembrane region" description="Helical" evidence="9">
    <location>
        <begin position="182"/>
        <end position="207"/>
    </location>
</feature>
<dbReference type="GO" id="GO:0015031">
    <property type="term" value="P:protein transport"/>
    <property type="evidence" value="ECO:0007669"/>
    <property type="project" value="UniProtKB-KW"/>
</dbReference>
<dbReference type="GO" id="GO:0055085">
    <property type="term" value="P:transmembrane transport"/>
    <property type="evidence" value="ECO:0007669"/>
    <property type="project" value="InterPro"/>
</dbReference>
<comment type="subcellular location">
    <subcellularLocation>
        <location evidence="1 9">Cell membrane</location>
        <topology evidence="1 9">Multi-pass membrane protein</topology>
    </subcellularLocation>
</comment>
<dbReference type="SUPFAM" id="SSF161098">
    <property type="entry name" value="MetI-like"/>
    <property type="match status" value="1"/>
</dbReference>
<evidence type="ECO:0000256" key="6">
    <source>
        <dbReference type="ARBA" id="ARBA00022927"/>
    </source>
</evidence>
<evidence type="ECO:0000313" key="11">
    <source>
        <dbReference type="EMBL" id="SEB72964.1"/>
    </source>
</evidence>
<proteinExistence type="inferred from homology"/>
<evidence type="ECO:0000256" key="5">
    <source>
        <dbReference type="ARBA" id="ARBA00022856"/>
    </source>
</evidence>
<dbReference type="InterPro" id="IPR050366">
    <property type="entry name" value="BP-dependent_transpt_permease"/>
</dbReference>
<keyword evidence="8 9" id="KW-0472">Membrane</keyword>
<dbReference type="RefSeq" id="WP_090329283.1">
    <property type="nucleotide sequence ID" value="NZ_FNSL01000001.1"/>
</dbReference>
<dbReference type="EMBL" id="FNSL01000001">
    <property type="protein sequence ID" value="SEB72964.1"/>
    <property type="molecule type" value="Genomic_DNA"/>
</dbReference>
<keyword evidence="2 9" id="KW-0813">Transport</keyword>
<accession>A0A1H4LQS4</accession>
<dbReference type="AlphaFoldDB" id="A0A1H4LQS4"/>
<keyword evidence="3" id="KW-1003">Cell membrane</keyword>
<protein>
    <submittedName>
        <fullName evidence="11">Peptide/nickel transport system permease protein</fullName>
    </submittedName>
</protein>
<feature type="transmembrane region" description="Helical" evidence="9">
    <location>
        <begin position="240"/>
        <end position="262"/>
    </location>
</feature>
<feature type="transmembrane region" description="Helical" evidence="9">
    <location>
        <begin position="137"/>
        <end position="155"/>
    </location>
</feature>
<comment type="similarity">
    <text evidence="9">Belongs to the binding-protein-dependent transport system permease family.</text>
</comment>
<evidence type="ECO:0000256" key="4">
    <source>
        <dbReference type="ARBA" id="ARBA00022692"/>
    </source>
</evidence>
<sequence>MSFANRILGKANGLAGVILVSLVLGVAVLGSVYTPHDPLKSDLLNRFAGSSLSHPLGTDMFGRDILSRLMRGAWVSVSIGLSTLLIPVVLGTLLGAAAGYFRGWFDRVLIVVLDALMAFPGLLIALGLMAIIGPNRYGVILALSVAYLPAVTRVVRGSVLSVSQSEFVEASTTMGNSRFYTLLVHVLPNCIAPLIVLTTMMFGWVLLAESALSFLGLGVPPPEPSWGNILAEAKAHLMRYPMLGLLPGLCISVALLGVNFLGDALRDELDPKSTTSKEVI</sequence>
<evidence type="ECO:0000259" key="10">
    <source>
        <dbReference type="PROSITE" id="PS50928"/>
    </source>
</evidence>
<gene>
    <name evidence="11" type="ORF">SAMN05216452_2948</name>
</gene>
<name>A0A1H4LQS4_9HYPH</name>
<organism evidence="11 12">
    <name type="scientific">Nitratireductor aquibiodomus</name>
    <dbReference type="NCBI Taxonomy" id="204799"/>
    <lineage>
        <taxon>Bacteria</taxon>
        <taxon>Pseudomonadati</taxon>
        <taxon>Pseudomonadota</taxon>
        <taxon>Alphaproteobacteria</taxon>
        <taxon>Hyphomicrobiales</taxon>
        <taxon>Phyllobacteriaceae</taxon>
        <taxon>Nitratireductor</taxon>
    </lineage>
</organism>
<dbReference type="CDD" id="cd06261">
    <property type="entry name" value="TM_PBP2"/>
    <property type="match status" value="1"/>
</dbReference>